<keyword evidence="2" id="KW-1185">Reference proteome</keyword>
<proteinExistence type="predicted"/>
<name>A0A515EJ86_9BURK</name>
<sequence length="133" mass="14739">MNATIPIRKECPPGACDCGREALLRDPQGDVRILKLTKDEEKRLVARLEALSSLDDLKAMEQRMHAQLGIVLHIAPSPNEVRTVRGIAIKLQEQPGLCRKTRQAIPAAIRRSLESRPEIAYAILDAHDLFGGL</sequence>
<gene>
    <name evidence="1" type="ORF">EXZ61_00230</name>
</gene>
<protein>
    <recommendedName>
        <fullName evidence="3">Ribosomal protein S3AE</fullName>
    </recommendedName>
</protein>
<evidence type="ECO:0000313" key="1">
    <source>
        <dbReference type="EMBL" id="QDL52724.1"/>
    </source>
</evidence>
<dbReference type="EMBL" id="CP036282">
    <property type="protein sequence ID" value="QDL52724.1"/>
    <property type="molecule type" value="Genomic_DNA"/>
</dbReference>
<evidence type="ECO:0000313" key="2">
    <source>
        <dbReference type="Proteomes" id="UP000317365"/>
    </source>
</evidence>
<dbReference type="RefSeq" id="WP_142808176.1">
    <property type="nucleotide sequence ID" value="NZ_CP036282.1"/>
</dbReference>
<organism evidence="1 2">
    <name type="scientific">Rhodoferax aquaticus</name>
    <dbReference type="NCBI Taxonomy" id="2527691"/>
    <lineage>
        <taxon>Bacteria</taxon>
        <taxon>Pseudomonadati</taxon>
        <taxon>Pseudomonadota</taxon>
        <taxon>Betaproteobacteria</taxon>
        <taxon>Burkholderiales</taxon>
        <taxon>Comamonadaceae</taxon>
        <taxon>Rhodoferax</taxon>
    </lineage>
</organism>
<evidence type="ECO:0008006" key="3">
    <source>
        <dbReference type="Google" id="ProtNLM"/>
    </source>
</evidence>
<dbReference type="Proteomes" id="UP000317365">
    <property type="component" value="Chromosome"/>
</dbReference>
<accession>A0A515EJ86</accession>
<dbReference type="KEGG" id="rhg:EXZ61_00230"/>
<reference evidence="2" key="2">
    <citation type="journal article" date="2020" name="Int. J. Syst. Evol. Microbiol.">
        <title>Genomic insights into a novel species Rhodoferax aquaticus sp. nov., isolated from freshwater.</title>
        <authorList>
            <person name="Li T."/>
            <person name="Zhuo Y."/>
            <person name="Jin C.Z."/>
            <person name="Wu X."/>
            <person name="Ko S.R."/>
            <person name="Jin F.J."/>
            <person name="Ahn C.Y."/>
            <person name="Oh H.M."/>
            <person name="Lee H.G."/>
            <person name="Jin L."/>
        </authorList>
    </citation>
    <scope>NUCLEOTIDE SEQUENCE [LARGE SCALE GENOMIC DNA]</scope>
    <source>
        <strain evidence="2">Gr-4</strain>
    </source>
</reference>
<dbReference type="AlphaFoldDB" id="A0A515EJ86"/>
<reference evidence="2" key="1">
    <citation type="submission" date="2019-02" db="EMBL/GenBank/DDBJ databases">
        <title>Complete genome sequence of Rhodoferax sp. Gr-4.</title>
        <authorList>
            <person name="Jin L."/>
        </authorList>
    </citation>
    <scope>NUCLEOTIDE SEQUENCE [LARGE SCALE GENOMIC DNA]</scope>
    <source>
        <strain evidence="2">Gr-4</strain>
    </source>
</reference>